<keyword evidence="2" id="KW-0238">DNA-binding</keyword>
<dbReference type="SMART" id="SM00448">
    <property type="entry name" value="REC"/>
    <property type="match status" value="1"/>
</dbReference>
<dbReference type="Proteomes" id="UP001267426">
    <property type="component" value="Unassembled WGS sequence"/>
</dbReference>
<dbReference type="EMBL" id="JAVRHT010000024">
    <property type="protein sequence ID" value="MDT0632230.1"/>
    <property type="molecule type" value="Genomic_DNA"/>
</dbReference>
<comment type="caution">
    <text evidence="6">The sequence shown here is derived from an EMBL/GenBank/DDBJ whole genome shotgun (WGS) entry which is preliminary data.</text>
</comment>
<evidence type="ECO:0000259" key="4">
    <source>
        <dbReference type="PROSITE" id="PS50043"/>
    </source>
</evidence>
<sequence length="218" mass="22850">MTAPPLRVVLAEDHRIVRAGFQALLAAEPGVEVVAETGDGAEAVALVAEHRPDVLVADLALPGLDGVEVIRRARAASPGTAAVVLSMHDHEAYVARAVGAGASAYVLKESGPEDLAAALRAVRAGGRFFSDGLADPAGRGGSRPLDRYDALSPREREVVHLVAEGLTAPDAAERLFLSPRTVETHRANAMAKLGLGSQAELIRYVLERGLVPPRRPEA</sequence>
<dbReference type="CDD" id="cd06170">
    <property type="entry name" value="LuxR_C_like"/>
    <property type="match status" value="1"/>
</dbReference>
<reference evidence="6 7" key="1">
    <citation type="submission" date="2023-09" db="EMBL/GenBank/DDBJ databases">
        <authorList>
            <person name="Rey-Velasco X."/>
        </authorList>
    </citation>
    <scope>NUCLEOTIDE SEQUENCE [LARGE SCALE GENOMIC DNA]</scope>
    <source>
        <strain evidence="6 7">F394</strain>
    </source>
</reference>
<dbReference type="InterPro" id="IPR016032">
    <property type="entry name" value="Sig_transdc_resp-reg_C-effctor"/>
</dbReference>
<dbReference type="InterPro" id="IPR000792">
    <property type="entry name" value="Tscrpt_reg_LuxR_C"/>
</dbReference>
<dbReference type="SUPFAM" id="SSF46894">
    <property type="entry name" value="C-terminal effector domain of the bipartite response regulators"/>
    <property type="match status" value="1"/>
</dbReference>
<dbReference type="CDD" id="cd17535">
    <property type="entry name" value="REC_NarL-like"/>
    <property type="match status" value="1"/>
</dbReference>
<evidence type="ECO:0000256" key="3">
    <source>
        <dbReference type="PROSITE-ProRule" id="PRU00169"/>
    </source>
</evidence>
<dbReference type="RefSeq" id="WP_311663943.1">
    <property type="nucleotide sequence ID" value="NZ_JAVRHT010000024.1"/>
</dbReference>
<feature type="domain" description="HTH luxR-type" evidence="4">
    <location>
        <begin position="144"/>
        <end position="209"/>
    </location>
</feature>
<evidence type="ECO:0000313" key="7">
    <source>
        <dbReference type="Proteomes" id="UP001267426"/>
    </source>
</evidence>
<evidence type="ECO:0000256" key="2">
    <source>
        <dbReference type="ARBA" id="ARBA00023125"/>
    </source>
</evidence>
<dbReference type="PROSITE" id="PS50043">
    <property type="entry name" value="HTH_LUXR_2"/>
    <property type="match status" value="1"/>
</dbReference>
<dbReference type="Pfam" id="PF00196">
    <property type="entry name" value="GerE"/>
    <property type="match status" value="1"/>
</dbReference>
<organism evidence="6 7">
    <name type="scientific">Rubrivirga litoralis</name>
    <dbReference type="NCBI Taxonomy" id="3075598"/>
    <lineage>
        <taxon>Bacteria</taxon>
        <taxon>Pseudomonadati</taxon>
        <taxon>Rhodothermota</taxon>
        <taxon>Rhodothermia</taxon>
        <taxon>Rhodothermales</taxon>
        <taxon>Rubricoccaceae</taxon>
        <taxon>Rubrivirga</taxon>
    </lineage>
</organism>
<evidence type="ECO:0000313" key="6">
    <source>
        <dbReference type="EMBL" id="MDT0632230.1"/>
    </source>
</evidence>
<dbReference type="Gene3D" id="3.40.50.2300">
    <property type="match status" value="1"/>
</dbReference>
<dbReference type="PANTHER" id="PTHR43214:SF43">
    <property type="entry name" value="TWO-COMPONENT RESPONSE REGULATOR"/>
    <property type="match status" value="1"/>
</dbReference>
<dbReference type="SUPFAM" id="SSF52172">
    <property type="entry name" value="CheY-like"/>
    <property type="match status" value="1"/>
</dbReference>
<dbReference type="SMART" id="SM00421">
    <property type="entry name" value="HTH_LUXR"/>
    <property type="match status" value="1"/>
</dbReference>
<feature type="modified residue" description="4-aspartylphosphate" evidence="3">
    <location>
        <position position="58"/>
    </location>
</feature>
<evidence type="ECO:0000256" key="1">
    <source>
        <dbReference type="ARBA" id="ARBA00022553"/>
    </source>
</evidence>
<proteinExistence type="predicted"/>
<dbReference type="InterPro" id="IPR001789">
    <property type="entry name" value="Sig_transdc_resp-reg_receiver"/>
</dbReference>
<evidence type="ECO:0000259" key="5">
    <source>
        <dbReference type="PROSITE" id="PS50110"/>
    </source>
</evidence>
<name>A0ABU3BSF4_9BACT</name>
<keyword evidence="1 3" id="KW-0597">Phosphoprotein</keyword>
<dbReference type="InterPro" id="IPR011006">
    <property type="entry name" value="CheY-like_superfamily"/>
</dbReference>
<dbReference type="PRINTS" id="PR00038">
    <property type="entry name" value="HTHLUXR"/>
</dbReference>
<keyword evidence="7" id="KW-1185">Reference proteome</keyword>
<dbReference type="InterPro" id="IPR039420">
    <property type="entry name" value="WalR-like"/>
</dbReference>
<protein>
    <submittedName>
        <fullName evidence="6">Response regulator transcription factor</fullName>
    </submittedName>
</protein>
<accession>A0ABU3BSF4</accession>
<dbReference type="PANTHER" id="PTHR43214">
    <property type="entry name" value="TWO-COMPONENT RESPONSE REGULATOR"/>
    <property type="match status" value="1"/>
</dbReference>
<gene>
    <name evidence="6" type="ORF">RM540_10780</name>
</gene>
<dbReference type="InterPro" id="IPR058245">
    <property type="entry name" value="NreC/VraR/RcsB-like_REC"/>
</dbReference>
<feature type="domain" description="Response regulatory" evidence="5">
    <location>
        <begin position="7"/>
        <end position="123"/>
    </location>
</feature>
<dbReference type="PROSITE" id="PS50110">
    <property type="entry name" value="RESPONSE_REGULATORY"/>
    <property type="match status" value="1"/>
</dbReference>
<dbReference type="Pfam" id="PF00072">
    <property type="entry name" value="Response_reg"/>
    <property type="match status" value="1"/>
</dbReference>